<evidence type="ECO:0008006" key="3">
    <source>
        <dbReference type="Google" id="ProtNLM"/>
    </source>
</evidence>
<dbReference type="PANTHER" id="PTHR35866:SF1">
    <property type="entry name" value="YKGJ FAMILY CYSTEINE CLUSTER PROTEIN"/>
    <property type="match status" value="1"/>
</dbReference>
<evidence type="ECO:0000313" key="2">
    <source>
        <dbReference type="EMBL" id="SUZ48467.1"/>
    </source>
</evidence>
<dbReference type="PANTHER" id="PTHR35866">
    <property type="entry name" value="PUTATIVE-RELATED"/>
    <property type="match status" value="1"/>
</dbReference>
<feature type="region of interest" description="Disordered" evidence="1">
    <location>
        <begin position="181"/>
        <end position="202"/>
    </location>
</feature>
<dbReference type="AlphaFoldDB" id="A0A381N1R5"/>
<sequence>MVINHIQSVTQKLVVLMAEEKNKNAPKFVYNCVRCGQYCSKVNGVPVYFDDLSRWRKNGTLSSIAPNIGMDMSQGFPQLVLETKEGETGCPMYDSENKNCQVYHDMPLNCQAYPLGYNGEKYFVTDKACQGLGQGEMTADQLRTQRDAAKVDYEAKVESNTIVPLIYSVIMGDLVDQSRKAMENMSDEQKDQLQDIMKEDED</sequence>
<evidence type="ECO:0000256" key="1">
    <source>
        <dbReference type="SAM" id="MobiDB-lite"/>
    </source>
</evidence>
<reference evidence="2" key="1">
    <citation type="submission" date="2018-05" db="EMBL/GenBank/DDBJ databases">
        <authorList>
            <person name="Lanie J.A."/>
            <person name="Ng W.-L."/>
            <person name="Kazmierczak K.M."/>
            <person name="Andrzejewski T.M."/>
            <person name="Davidsen T.M."/>
            <person name="Wayne K.J."/>
            <person name="Tettelin H."/>
            <person name="Glass J.I."/>
            <person name="Rusch D."/>
            <person name="Podicherti R."/>
            <person name="Tsui H.-C.T."/>
            <person name="Winkler M.E."/>
        </authorList>
    </citation>
    <scope>NUCLEOTIDE SEQUENCE</scope>
</reference>
<dbReference type="InterPro" id="IPR005358">
    <property type="entry name" value="Puta_zinc/iron-chelating_dom"/>
</dbReference>
<dbReference type="EMBL" id="UINC01000069">
    <property type="protein sequence ID" value="SUZ48467.1"/>
    <property type="molecule type" value="Genomic_DNA"/>
</dbReference>
<accession>A0A381N1R5</accession>
<name>A0A381N1R5_9ZZZZ</name>
<protein>
    <recommendedName>
        <fullName evidence="3">YkgJ family cysteine cluster protein</fullName>
    </recommendedName>
</protein>
<proteinExistence type="predicted"/>
<organism evidence="2">
    <name type="scientific">marine metagenome</name>
    <dbReference type="NCBI Taxonomy" id="408172"/>
    <lineage>
        <taxon>unclassified sequences</taxon>
        <taxon>metagenomes</taxon>
        <taxon>ecological metagenomes</taxon>
    </lineage>
</organism>
<gene>
    <name evidence="2" type="ORF">METZ01_LOCUS1321</name>
</gene>
<dbReference type="Pfam" id="PF03692">
    <property type="entry name" value="CxxCxxCC"/>
    <property type="match status" value="1"/>
</dbReference>